<evidence type="ECO:0000256" key="1">
    <source>
        <dbReference type="SAM" id="MobiDB-lite"/>
    </source>
</evidence>
<protein>
    <submittedName>
        <fullName evidence="3">tRNA threonylcarbamoyl adenosine modification protein YeaZ</fullName>
    </submittedName>
</protein>
<name>A0A1H4DY86_9RHOB</name>
<dbReference type="PANTHER" id="PTHR11735">
    <property type="entry name" value="TRNA N6-ADENOSINE THREONYLCARBAMOYLTRANSFERASE"/>
    <property type="match status" value="1"/>
</dbReference>
<gene>
    <name evidence="3" type="ORF">SAMN05444370_111105</name>
</gene>
<dbReference type="AlphaFoldDB" id="A0A1H4DY86"/>
<evidence type="ECO:0000313" key="3">
    <source>
        <dbReference type="EMBL" id="SEA77547.1"/>
    </source>
</evidence>
<dbReference type="EMBL" id="FNQM01000011">
    <property type="protein sequence ID" value="SEA77547.1"/>
    <property type="molecule type" value="Genomic_DNA"/>
</dbReference>
<dbReference type="SUPFAM" id="SSF53067">
    <property type="entry name" value="Actin-like ATPase domain"/>
    <property type="match status" value="1"/>
</dbReference>
<evidence type="ECO:0000313" key="4">
    <source>
        <dbReference type="Proteomes" id="UP000198703"/>
    </source>
</evidence>
<evidence type="ECO:0000259" key="2">
    <source>
        <dbReference type="Pfam" id="PF00814"/>
    </source>
</evidence>
<dbReference type="STRING" id="89524.SAMN05444370_111105"/>
<dbReference type="Proteomes" id="UP000198703">
    <property type="component" value="Unassembled WGS sequence"/>
</dbReference>
<dbReference type="InterPro" id="IPR022496">
    <property type="entry name" value="T6A_TsaB"/>
</dbReference>
<keyword evidence="4" id="KW-1185">Reference proteome</keyword>
<reference evidence="3 4" key="1">
    <citation type="submission" date="2016-10" db="EMBL/GenBank/DDBJ databases">
        <authorList>
            <person name="de Groot N.N."/>
        </authorList>
    </citation>
    <scope>NUCLEOTIDE SEQUENCE [LARGE SCALE GENOMIC DNA]</scope>
    <source>
        <strain evidence="3 4">DSM 15345</strain>
    </source>
</reference>
<dbReference type="PANTHER" id="PTHR11735:SF11">
    <property type="entry name" value="TRNA THREONYLCARBAMOYLADENOSINE BIOSYNTHESIS PROTEIN TSAB"/>
    <property type="match status" value="1"/>
</dbReference>
<dbReference type="RefSeq" id="WP_093254879.1">
    <property type="nucleotide sequence ID" value="NZ_FNQM01000011.1"/>
</dbReference>
<dbReference type="Pfam" id="PF00814">
    <property type="entry name" value="TsaD"/>
    <property type="match status" value="1"/>
</dbReference>
<dbReference type="GO" id="GO:0005829">
    <property type="term" value="C:cytosol"/>
    <property type="evidence" value="ECO:0007669"/>
    <property type="project" value="TreeGrafter"/>
</dbReference>
<proteinExistence type="predicted"/>
<dbReference type="GO" id="GO:0002949">
    <property type="term" value="P:tRNA threonylcarbamoyladenosine modification"/>
    <property type="evidence" value="ECO:0007669"/>
    <property type="project" value="InterPro"/>
</dbReference>
<dbReference type="InterPro" id="IPR043129">
    <property type="entry name" value="ATPase_NBD"/>
</dbReference>
<organism evidence="3 4">
    <name type="scientific">Rubrimonas cliftonensis</name>
    <dbReference type="NCBI Taxonomy" id="89524"/>
    <lineage>
        <taxon>Bacteria</taxon>
        <taxon>Pseudomonadati</taxon>
        <taxon>Pseudomonadota</taxon>
        <taxon>Alphaproteobacteria</taxon>
        <taxon>Rhodobacterales</taxon>
        <taxon>Paracoccaceae</taxon>
        <taxon>Rubrimonas</taxon>
    </lineage>
</organism>
<feature type="region of interest" description="Disordered" evidence="1">
    <location>
        <begin position="177"/>
        <end position="204"/>
    </location>
</feature>
<sequence>MTLILVLDTCDARCAAGVARDGAILVERAEAMRRGHAERLFALISEALAACGVAPADLAGVAVATGPGGFTGGRIGVAAARGLALGVGRPVVGVDWFAAMAFGVPGRVRVALPGGGATWAQEFESGRALGPPARWPPGLPGDAAEADVAATIDAAGRDAAGLAPLALAATAALKQGGARPRPLYLRPPDALAPAPSAAATVAPR</sequence>
<feature type="domain" description="Gcp-like" evidence="2">
    <location>
        <begin position="32"/>
        <end position="102"/>
    </location>
</feature>
<dbReference type="NCBIfam" id="TIGR03725">
    <property type="entry name" value="T6A_YeaZ"/>
    <property type="match status" value="1"/>
</dbReference>
<accession>A0A1H4DY86</accession>
<dbReference type="OrthoDB" id="9809995at2"/>
<dbReference type="Gene3D" id="3.30.420.40">
    <property type="match status" value="1"/>
</dbReference>
<dbReference type="InterPro" id="IPR000905">
    <property type="entry name" value="Gcp-like_dom"/>
</dbReference>